<name>A0AA46X4Z3_RHORH</name>
<accession>A0AA46X4Z3</accession>
<geneLocation type="plasmid" evidence="3 4">
    <name>pGD02.2.2</name>
</geneLocation>
<feature type="transmembrane region" description="Helical" evidence="2">
    <location>
        <begin position="27"/>
        <end position="50"/>
    </location>
</feature>
<dbReference type="EMBL" id="CP083976">
    <property type="protein sequence ID" value="UZF48477.1"/>
    <property type="molecule type" value="Genomic_DNA"/>
</dbReference>
<keyword evidence="1" id="KW-0175">Coiled coil</keyword>
<keyword evidence="2" id="KW-0472">Membrane</keyword>
<organism evidence="3 4">
    <name type="scientific">Rhodococcus rhodochrous</name>
    <dbReference type="NCBI Taxonomy" id="1829"/>
    <lineage>
        <taxon>Bacteria</taxon>
        <taxon>Bacillati</taxon>
        <taxon>Actinomycetota</taxon>
        <taxon>Actinomycetes</taxon>
        <taxon>Mycobacteriales</taxon>
        <taxon>Nocardiaceae</taxon>
        <taxon>Rhodococcus</taxon>
    </lineage>
</organism>
<dbReference type="AlphaFoldDB" id="A0AA46X4Z3"/>
<gene>
    <name evidence="3" type="ORF">KUM34_029320</name>
</gene>
<feature type="coiled-coil region" evidence="1">
    <location>
        <begin position="97"/>
        <end position="142"/>
    </location>
</feature>
<dbReference type="RefSeq" id="WP_229583329.1">
    <property type="nucleotide sequence ID" value="NZ_CP083976.1"/>
</dbReference>
<keyword evidence="3" id="KW-0614">Plasmid</keyword>
<evidence type="ECO:0000313" key="4">
    <source>
        <dbReference type="Proteomes" id="UP001162740"/>
    </source>
</evidence>
<evidence type="ECO:0000256" key="1">
    <source>
        <dbReference type="SAM" id="Coils"/>
    </source>
</evidence>
<reference evidence="3 4" key="1">
    <citation type="journal article" date="2021" name="Front. Microbiol.">
        <title>Bacterial Transformation of Aromatic Monomers in Softwood Black Liquor.</title>
        <authorList>
            <person name="Navas L.E."/>
            <person name="Dexter G."/>
            <person name="Liu J."/>
            <person name="Levy-Booth D."/>
            <person name="Cho M."/>
            <person name="Jang S.K."/>
            <person name="Mansfield S.D."/>
            <person name="Renneckar S."/>
            <person name="Mohn W.W."/>
            <person name="Eltis L.D."/>
        </authorList>
    </citation>
    <scope>NUCLEOTIDE SEQUENCE [LARGE SCALE GENOMIC DNA]</scope>
    <source>
        <strain evidence="3 4">GD02</strain>
    </source>
</reference>
<dbReference type="Proteomes" id="UP001162740">
    <property type="component" value="Plasmid pGD02.2.2"/>
</dbReference>
<protein>
    <submittedName>
        <fullName evidence="3">Uncharacterized protein</fullName>
    </submittedName>
</protein>
<proteinExistence type="predicted"/>
<evidence type="ECO:0000313" key="3">
    <source>
        <dbReference type="EMBL" id="UZF48477.1"/>
    </source>
</evidence>
<sequence length="295" mass="32318">MCYENVDKDPDLRKSSDLGPVNGSRSWWVLAAAGFAIGIVLAVGGGLFGFKLFGWITGSSYNDDQTASAGAWASAVGATALALASVWLAVQANGQARDAERRAAEEAALTAQRHQEEMEAAAERHARELAQADERLNRQIKAERYREQAQVIRDLWATVNAAILPTLTLAQVIDEHRALHHNISSDRLVIAPSVSKVSKAYTNWKLHFFEVQAAIEVVEMLVEDETIRSYLSSLSHRVQRHMEDAEGYKESAISHGGGAGVSMFPATISEFIALRKPMMSEIRRLLTAEGAQQMS</sequence>
<keyword evidence="2" id="KW-1133">Transmembrane helix</keyword>
<feature type="transmembrane region" description="Helical" evidence="2">
    <location>
        <begin position="71"/>
        <end position="90"/>
    </location>
</feature>
<evidence type="ECO:0000256" key="2">
    <source>
        <dbReference type="SAM" id="Phobius"/>
    </source>
</evidence>
<keyword evidence="2" id="KW-0812">Transmembrane</keyword>